<dbReference type="Proteomes" id="UP001183610">
    <property type="component" value="Unassembled WGS sequence"/>
</dbReference>
<evidence type="ECO:0000313" key="1">
    <source>
        <dbReference type="EMBL" id="MDT0412651.1"/>
    </source>
</evidence>
<comment type="caution">
    <text evidence="2">The sequence shown here is derived from an EMBL/GenBank/DDBJ whole genome shotgun (WGS) entry which is preliminary data.</text>
</comment>
<dbReference type="AlphaFoldDB" id="A0ABD5EE59"/>
<organism evidence="2 3">
    <name type="scientific">Streptomyces evansiae</name>
    <dbReference type="NCBI Taxonomy" id="3075535"/>
    <lineage>
        <taxon>Bacteria</taxon>
        <taxon>Bacillati</taxon>
        <taxon>Actinomycetota</taxon>
        <taxon>Actinomycetes</taxon>
        <taxon>Kitasatosporales</taxon>
        <taxon>Streptomycetaceae</taxon>
        <taxon>Streptomyces</taxon>
    </lineage>
</organism>
<protein>
    <recommendedName>
        <fullName evidence="5">NUDIX hydrolase</fullName>
    </recommendedName>
</protein>
<keyword evidence="4" id="KW-1185">Reference proteome</keyword>
<dbReference type="EMBL" id="JAVRER010000056">
    <property type="protein sequence ID" value="MDT0418877.1"/>
    <property type="molecule type" value="Genomic_DNA"/>
</dbReference>
<dbReference type="RefSeq" id="WP_009062217.1">
    <property type="nucleotide sequence ID" value="NZ_JAVRER010000056.1"/>
</dbReference>
<reference evidence="3" key="1">
    <citation type="submission" date="2023-07" db="EMBL/GenBank/DDBJ databases">
        <title>30 novel species of actinomycetes from the DSMZ collection.</title>
        <authorList>
            <person name="Nouioui I."/>
        </authorList>
    </citation>
    <scope>NUCLEOTIDE SEQUENCE [LARGE SCALE GENOMIC DNA]</scope>
    <source>
        <strain evidence="1">DSM 41979</strain>
        <strain evidence="3">DSM 41982</strain>
    </source>
</reference>
<dbReference type="Proteomes" id="UP001183607">
    <property type="component" value="Unassembled WGS sequence"/>
</dbReference>
<proteinExistence type="predicted"/>
<evidence type="ECO:0008006" key="5">
    <source>
        <dbReference type="Google" id="ProtNLM"/>
    </source>
</evidence>
<evidence type="ECO:0000313" key="4">
    <source>
        <dbReference type="Proteomes" id="UP001183610"/>
    </source>
</evidence>
<accession>A0ABD5EE59</accession>
<sequence>MPNLEYYTDTDLPRALRRPRLDADGERWLPVAVTKEWHEKREVVVVFLRPARGGGREWIVPLPDLDTLTREATP</sequence>
<dbReference type="EMBL" id="JAVRET010000090">
    <property type="protein sequence ID" value="MDT0412651.1"/>
    <property type="molecule type" value="Genomic_DNA"/>
</dbReference>
<reference evidence="2" key="2">
    <citation type="submission" date="2024-03" db="EMBL/GenBank/DDBJ databases">
        <title>30 novel species of actinomycetes from the DSMZ collection.</title>
        <authorList>
            <person name="Nouioui I."/>
        </authorList>
    </citation>
    <scope>NUCLEOTIDE SEQUENCE</scope>
    <source>
        <strain evidence="4">DSM 41979</strain>
        <strain evidence="2">DSM 41982</strain>
    </source>
</reference>
<evidence type="ECO:0000313" key="3">
    <source>
        <dbReference type="Proteomes" id="UP001183607"/>
    </source>
</evidence>
<name>A0ABD5EE59_9ACTN</name>
<gene>
    <name evidence="2" type="ORF">RM574_25685</name>
    <name evidence="1" type="ORF">RM698_26830</name>
</gene>
<evidence type="ECO:0000313" key="2">
    <source>
        <dbReference type="EMBL" id="MDT0418877.1"/>
    </source>
</evidence>